<name>A0A3L6DS62_MAIZE</name>
<dbReference type="KEGG" id="zma:103636581"/>
<protein>
    <submittedName>
        <fullName evidence="2">Uncharacterized protein</fullName>
    </submittedName>
</protein>
<feature type="compositionally biased region" description="Acidic residues" evidence="1">
    <location>
        <begin position="19"/>
        <end position="30"/>
    </location>
</feature>
<dbReference type="AlphaFoldDB" id="A0A3L6DS62"/>
<comment type="caution">
    <text evidence="2">The sequence shown here is derived from an EMBL/GenBank/DDBJ whole genome shotgun (WGS) entry which is preliminary data.</text>
</comment>
<dbReference type="OrthoDB" id="610799at2759"/>
<reference evidence="2 3" key="1">
    <citation type="journal article" date="2018" name="Nat. Genet.">
        <title>Extensive intraspecific gene order and gene structural variations between Mo17 and other maize genomes.</title>
        <authorList>
            <person name="Sun S."/>
            <person name="Zhou Y."/>
            <person name="Chen J."/>
            <person name="Shi J."/>
            <person name="Zhao H."/>
            <person name="Zhao H."/>
            <person name="Song W."/>
            <person name="Zhang M."/>
            <person name="Cui Y."/>
            <person name="Dong X."/>
            <person name="Liu H."/>
            <person name="Ma X."/>
            <person name="Jiao Y."/>
            <person name="Wang B."/>
            <person name="Wei X."/>
            <person name="Stein J.C."/>
            <person name="Glaubitz J.C."/>
            <person name="Lu F."/>
            <person name="Yu G."/>
            <person name="Liang C."/>
            <person name="Fengler K."/>
            <person name="Li B."/>
            <person name="Rafalski A."/>
            <person name="Schnable P.S."/>
            <person name="Ware D.H."/>
            <person name="Buckler E.S."/>
            <person name="Lai J."/>
        </authorList>
    </citation>
    <scope>NUCLEOTIDE SEQUENCE [LARGE SCALE GENOMIC DNA]</scope>
    <source>
        <strain evidence="3">cv. Missouri 17</strain>
        <tissue evidence="2">Seedling</tissue>
    </source>
</reference>
<accession>A0A3L6DS62</accession>
<dbReference type="ExpressionAtlas" id="A0A3L6DS62">
    <property type="expression patterns" value="baseline and differential"/>
</dbReference>
<organism evidence="2 3">
    <name type="scientific">Zea mays</name>
    <name type="common">Maize</name>
    <dbReference type="NCBI Taxonomy" id="4577"/>
    <lineage>
        <taxon>Eukaryota</taxon>
        <taxon>Viridiplantae</taxon>
        <taxon>Streptophyta</taxon>
        <taxon>Embryophyta</taxon>
        <taxon>Tracheophyta</taxon>
        <taxon>Spermatophyta</taxon>
        <taxon>Magnoliopsida</taxon>
        <taxon>Liliopsida</taxon>
        <taxon>Poales</taxon>
        <taxon>Poaceae</taxon>
        <taxon>PACMAD clade</taxon>
        <taxon>Panicoideae</taxon>
        <taxon>Andropogonodae</taxon>
        <taxon>Andropogoneae</taxon>
        <taxon>Tripsacinae</taxon>
        <taxon>Zea</taxon>
    </lineage>
</organism>
<dbReference type="Proteomes" id="UP000251960">
    <property type="component" value="Chromosome 8"/>
</dbReference>
<gene>
    <name evidence="2" type="ORF">Zm00014a_024251</name>
</gene>
<dbReference type="EMBL" id="NCVQ01000009">
    <property type="protein sequence ID" value="PWZ11269.1"/>
    <property type="molecule type" value="Genomic_DNA"/>
</dbReference>
<evidence type="ECO:0000313" key="3">
    <source>
        <dbReference type="Proteomes" id="UP000251960"/>
    </source>
</evidence>
<proteinExistence type="predicted"/>
<sequence>MGNCAVAQHAVTSWADDGEWDVPSAAEDEAGGAAGTSGWEWDKDRAAAEVTIRIPRRQLQELMEKRAPAAGGLLRGLASRGAAAQAQLLLADVMNAGHVYLHRCRAAHWKPALQSIPEAAVES</sequence>
<dbReference type="PANTHER" id="PTHR33647:SF12">
    <property type="entry name" value="OS05G0498666 PROTEIN"/>
    <property type="match status" value="1"/>
</dbReference>
<evidence type="ECO:0000313" key="2">
    <source>
        <dbReference type="EMBL" id="PWZ11269.1"/>
    </source>
</evidence>
<dbReference type="PANTHER" id="PTHR33647">
    <property type="entry name" value="OS01G0793900 PROTEIN"/>
    <property type="match status" value="1"/>
</dbReference>
<feature type="region of interest" description="Disordered" evidence="1">
    <location>
        <begin position="19"/>
        <end position="38"/>
    </location>
</feature>
<evidence type="ECO:0000256" key="1">
    <source>
        <dbReference type="SAM" id="MobiDB-lite"/>
    </source>
</evidence>